<evidence type="ECO:0000313" key="12">
    <source>
        <dbReference type="EMBL" id="KIY50353.1"/>
    </source>
</evidence>
<feature type="compositionally biased region" description="Basic residues" evidence="9">
    <location>
        <begin position="479"/>
        <end position="496"/>
    </location>
</feature>
<evidence type="ECO:0000256" key="8">
    <source>
        <dbReference type="PROSITE-ProRule" id="PRU00175"/>
    </source>
</evidence>
<dbReference type="SUPFAM" id="SSF57850">
    <property type="entry name" value="RING/U-box"/>
    <property type="match status" value="1"/>
</dbReference>
<protein>
    <recommendedName>
        <fullName evidence="11">RING-type domain-containing protein</fullName>
    </recommendedName>
</protein>
<feature type="region of interest" description="Disordered" evidence="9">
    <location>
        <begin position="321"/>
        <end position="370"/>
    </location>
</feature>
<evidence type="ECO:0000313" key="13">
    <source>
        <dbReference type="Proteomes" id="UP000054144"/>
    </source>
</evidence>
<dbReference type="OrthoDB" id="8062037at2759"/>
<dbReference type="InterPro" id="IPR013083">
    <property type="entry name" value="Znf_RING/FYVE/PHD"/>
</dbReference>
<accession>A0A0D7AHP4</accession>
<keyword evidence="6 10" id="KW-1133">Transmembrane helix</keyword>
<feature type="compositionally biased region" description="Basic and acidic residues" evidence="9">
    <location>
        <begin position="338"/>
        <end position="357"/>
    </location>
</feature>
<dbReference type="EMBL" id="KN881676">
    <property type="protein sequence ID" value="KIY50353.1"/>
    <property type="molecule type" value="Genomic_DNA"/>
</dbReference>
<dbReference type="Pfam" id="PF13639">
    <property type="entry name" value="zf-RING_2"/>
    <property type="match status" value="1"/>
</dbReference>
<dbReference type="PANTHER" id="PTHR46539">
    <property type="entry name" value="E3 UBIQUITIN-PROTEIN LIGASE ATL42"/>
    <property type="match status" value="1"/>
</dbReference>
<sequence>MDAPANGYSTDNINTAIAGGLNVTDVSRLQLQWYSNGSDSQHVSYQLVGSNSTGFSQGALVHFSELHVDNDTAPTLTPWIAFVSCDYNASNMSYEVDIFTLARNKGAVSALLYSTEHTACVINPEYANPANFDQVFDIFSTQSRTSASLIEYEFGQTGNASLYSNYSSSRLNASAEAINRTIHTGSPVAPGYLFASLIAYNATVNVTTSGSKSQSQADKGSSSSNTALAMIVLYVITGCVSAMFCLVIVSGAVRALRHPDRYGPRGYRQGSGGARQTRAQGLTRAILDTFPIVKFGTRSDQPGDDRPVKDVEDKPSAITMVSLHRETSSTPATEEDVDTRGDVAEHDENTGDTDRRPVGPPGTAAQAEEECVAPEDIGTETCPICIVDFEQGDDLRVLPCEGKHRFHQKCVDPWLLELSSSCPICRHDFLALENMLSGGQSSEEEMSSSSEPVAPEGASHPTPSSSPQQSQQPRQRTMSSHRFRRYLRFARNRTHRTSADSLPASNTQGPVGAHISGHRRSMTPSPLPALHNVATLL</sequence>
<dbReference type="GO" id="GO:0008270">
    <property type="term" value="F:zinc ion binding"/>
    <property type="evidence" value="ECO:0007669"/>
    <property type="project" value="UniProtKB-KW"/>
</dbReference>
<feature type="region of interest" description="Disordered" evidence="9">
    <location>
        <begin position="438"/>
        <end position="527"/>
    </location>
</feature>
<dbReference type="Gene3D" id="3.30.40.10">
    <property type="entry name" value="Zinc/RING finger domain, C3HC4 (zinc finger)"/>
    <property type="match status" value="1"/>
</dbReference>
<evidence type="ECO:0000256" key="5">
    <source>
        <dbReference type="ARBA" id="ARBA00022833"/>
    </source>
</evidence>
<evidence type="ECO:0000256" key="9">
    <source>
        <dbReference type="SAM" id="MobiDB-lite"/>
    </source>
</evidence>
<keyword evidence="7 10" id="KW-0472">Membrane</keyword>
<dbReference type="CDD" id="cd16454">
    <property type="entry name" value="RING-H2_PA-TM-RING"/>
    <property type="match status" value="1"/>
</dbReference>
<feature type="domain" description="RING-type" evidence="11">
    <location>
        <begin position="382"/>
        <end position="426"/>
    </location>
</feature>
<name>A0A0D7AHP4_9AGAR</name>
<evidence type="ECO:0000256" key="3">
    <source>
        <dbReference type="ARBA" id="ARBA00022723"/>
    </source>
</evidence>
<dbReference type="AlphaFoldDB" id="A0A0D7AHP4"/>
<dbReference type="SMART" id="SM00184">
    <property type="entry name" value="RING"/>
    <property type="match status" value="1"/>
</dbReference>
<evidence type="ECO:0000256" key="4">
    <source>
        <dbReference type="ARBA" id="ARBA00022771"/>
    </source>
</evidence>
<comment type="subcellular location">
    <subcellularLocation>
        <location evidence="1">Membrane</location>
    </subcellularLocation>
</comment>
<dbReference type="Proteomes" id="UP000054144">
    <property type="component" value="Unassembled WGS sequence"/>
</dbReference>
<proteinExistence type="predicted"/>
<dbReference type="PROSITE" id="PS50089">
    <property type="entry name" value="ZF_RING_2"/>
    <property type="match status" value="1"/>
</dbReference>
<feature type="compositionally biased region" description="Low complexity" evidence="9">
    <location>
        <begin position="461"/>
        <end position="478"/>
    </location>
</feature>
<feature type="compositionally biased region" description="Polar residues" evidence="9">
    <location>
        <begin position="499"/>
        <end position="509"/>
    </location>
</feature>
<evidence type="ECO:0000259" key="11">
    <source>
        <dbReference type="PROSITE" id="PS50089"/>
    </source>
</evidence>
<keyword evidence="2 10" id="KW-0812">Transmembrane</keyword>
<reference evidence="12 13" key="1">
    <citation type="journal article" date="2015" name="Fungal Genet. Biol.">
        <title>Evolution of novel wood decay mechanisms in Agaricales revealed by the genome sequences of Fistulina hepatica and Cylindrobasidium torrendii.</title>
        <authorList>
            <person name="Floudas D."/>
            <person name="Held B.W."/>
            <person name="Riley R."/>
            <person name="Nagy L.G."/>
            <person name="Koehler G."/>
            <person name="Ransdell A.S."/>
            <person name="Younus H."/>
            <person name="Chow J."/>
            <person name="Chiniquy J."/>
            <person name="Lipzen A."/>
            <person name="Tritt A."/>
            <person name="Sun H."/>
            <person name="Haridas S."/>
            <person name="LaButti K."/>
            <person name="Ohm R.A."/>
            <person name="Kues U."/>
            <person name="Blanchette R.A."/>
            <person name="Grigoriev I.V."/>
            <person name="Minto R.E."/>
            <person name="Hibbett D.S."/>
        </authorList>
    </citation>
    <scope>NUCLEOTIDE SEQUENCE [LARGE SCALE GENOMIC DNA]</scope>
    <source>
        <strain evidence="12 13">ATCC 64428</strain>
    </source>
</reference>
<feature type="transmembrane region" description="Helical" evidence="10">
    <location>
        <begin position="227"/>
        <end position="253"/>
    </location>
</feature>
<evidence type="ECO:0000256" key="6">
    <source>
        <dbReference type="ARBA" id="ARBA00022989"/>
    </source>
</evidence>
<evidence type="ECO:0000256" key="2">
    <source>
        <dbReference type="ARBA" id="ARBA00022692"/>
    </source>
</evidence>
<keyword evidence="5" id="KW-0862">Zinc</keyword>
<keyword evidence="13" id="KW-1185">Reference proteome</keyword>
<dbReference type="InterPro" id="IPR001841">
    <property type="entry name" value="Znf_RING"/>
</dbReference>
<keyword evidence="3" id="KW-0479">Metal-binding</keyword>
<dbReference type="GO" id="GO:0016020">
    <property type="term" value="C:membrane"/>
    <property type="evidence" value="ECO:0007669"/>
    <property type="project" value="UniProtKB-SubCell"/>
</dbReference>
<gene>
    <name evidence="12" type="ORF">FISHEDRAFT_71957</name>
</gene>
<evidence type="ECO:0000256" key="7">
    <source>
        <dbReference type="ARBA" id="ARBA00023136"/>
    </source>
</evidence>
<evidence type="ECO:0000256" key="1">
    <source>
        <dbReference type="ARBA" id="ARBA00004370"/>
    </source>
</evidence>
<dbReference type="PANTHER" id="PTHR46539:SF1">
    <property type="entry name" value="E3 UBIQUITIN-PROTEIN LIGASE ATL42"/>
    <property type="match status" value="1"/>
</dbReference>
<organism evidence="12 13">
    <name type="scientific">Fistulina hepatica ATCC 64428</name>
    <dbReference type="NCBI Taxonomy" id="1128425"/>
    <lineage>
        <taxon>Eukaryota</taxon>
        <taxon>Fungi</taxon>
        <taxon>Dikarya</taxon>
        <taxon>Basidiomycota</taxon>
        <taxon>Agaricomycotina</taxon>
        <taxon>Agaricomycetes</taxon>
        <taxon>Agaricomycetidae</taxon>
        <taxon>Agaricales</taxon>
        <taxon>Fistulinaceae</taxon>
        <taxon>Fistulina</taxon>
    </lineage>
</organism>
<evidence type="ECO:0000256" key="10">
    <source>
        <dbReference type="SAM" id="Phobius"/>
    </source>
</evidence>
<keyword evidence="4 8" id="KW-0863">Zinc-finger</keyword>